<dbReference type="PANTHER" id="PTHR34823">
    <property type="entry name" value="GLCNAC-BINDING PROTEIN A"/>
    <property type="match status" value="1"/>
</dbReference>
<dbReference type="eggNOG" id="ENOG502QSKR">
    <property type="taxonomic scope" value="Eukaryota"/>
</dbReference>
<dbReference type="Proteomes" id="UP000266841">
    <property type="component" value="Unassembled WGS sequence"/>
</dbReference>
<dbReference type="PANTHER" id="PTHR34823:SF1">
    <property type="entry name" value="CHITIN-BINDING TYPE-4 DOMAIN-CONTAINING PROTEIN"/>
    <property type="match status" value="1"/>
</dbReference>
<sequence length="464" mass="48755">MQLSPPWKRRPARRRTPKTTRGGYLKRPNVVSAMMIRATSIALTFALYGYADAAGCHPAFSGSATYGPGDYVSATSTVETTTACTCGDSGCPTPTGQTSGCSTTTTTTETHNYQCVSGANSAFCDKDGYQPGTSLYWSQAWTKESAECSVSLAGTAYTAVYECAAAPNNQFCGKAGYEPGTGQYWAVVWTLLGSCSGTISPTSSPNYSTLTDAGGCPDPWEAGVNKYEENDRVSKNGLVFQCAAFPFSGFCGQTGYEPMNDDGTEYWKDAWTVVGHCEGTISPTATPSFDPNNHVGGCPDEWVGGTNTAYEEGDMVSITVSTTPLQKIAYTCKAWPWSGFCGLYAPNSGLQEDQQGWTMNGGCSGTIAPTTAPTFATLSLVAGGCPPDYDESNLSTSGIEAGDQVSLVVSTSPDRRVVYECKSGAASAYCIQPAFIPGGQYSAMAWDLKGYCDGTMSPTAAPTA</sequence>
<comment type="caution">
    <text evidence="2">The sequence shown here is derived from an EMBL/GenBank/DDBJ whole genome shotgun (WGS) entry which is preliminary data.</text>
</comment>
<evidence type="ECO:0000313" key="3">
    <source>
        <dbReference type="Proteomes" id="UP000266841"/>
    </source>
</evidence>
<feature type="region of interest" description="Disordered" evidence="1">
    <location>
        <begin position="1"/>
        <end position="25"/>
    </location>
</feature>
<gene>
    <name evidence="2" type="ORF">THAOC_26321</name>
</gene>
<feature type="non-terminal residue" evidence="2">
    <location>
        <position position="464"/>
    </location>
</feature>
<reference evidence="2 3" key="1">
    <citation type="journal article" date="2012" name="Genome Biol.">
        <title>Genome and low-iron response of an oceanic diatom adapted to chronic iron limitation.</title>
        <authorList>
            <person name="Lommer M."/>
            <person name="Specht M."/>
            <person name="Roy A.S."/>
            <person name="Kraemer L."/>
            <person name="Andreson R."/>
            <person name="Gutowska M.A."/>
            <person name="Wolf J."/>
            <person name="Bergner S.V."/>
            <person name="Schilhabel M.B."/>
            <person name="Klostermeier U.C."/>
            <person name="Beiko R.G."/>
            <person name="Rosenstiel P."/>
            <person name="Hippler M."/>
            <person name="Laroche J."/>
        </authorList>
    </citation>
    <scope>NUCLEOTIDE SEQUENCE [LARGE SCALE GENOMIC DNA]</scope>
    <source>
        <strain evidence="2 3">CCMP1005</strain>
    </source>
</reference>
<name>K0RK66_THAOC</name>
<proteinExistence type="predicted"/>
<dbReference type="InterPro" id="IPR051024">
    <property type="entry name" value="GlcNAc_Chitin_IntDeg"/>
</dbReference>
<evidence type="ECO:0000256" key="1">
    <source>
        <dbReference type="SAM" id="MobiDB-lite"/>
    </source>
</evidence>
<keyword evidence="3" id="KW-1185">Reference proteome</keyword>
<organism evidence="2 3">
    <name type="scientific">Thalassiosira oceanica</name>
    <name type="common">Marine diatom</name>
    <dbReference type="NCBI Taxonomy" id="159749"/>
    <lineage>
        <taxon>Eukaryota</taxon>
        <taxon>Sar</taxon>
        <taxon>Stramenopiles</taxon>
        <taxon>Ochrophyta</taxon>
        <taxon>Bacillariophyta</taxon>
        <taxon>Coscinodiscophyceae</taxon>
        <taxon>Thalassiosirophycidae</taxon>
        <taxon>Thalassiosirales</taxon>
        <taxon>Thalassiosiraceae</taxon>
        <taxon>Thalassiosira</taxon>
    </lineage>
</organism>
<feature type="compositionally biased region" description="Basic residues" evidence="1">
    <location>
        <begin position="7"/>
        <end position="18"/>
    </location>
</feature>
<dbReference type="EMBL" id="AGNL01036335">
    <property type="protein sequence ID" value="EJK54118.1"/>
    <property type="molecule type" value="Genomic_DNA"/>
</dbReference>
<accession>K0RK66</accession>
<dbReference type="OrthoDB" id="5946976at2759"/>
<evidence type="ECO:0000313" key="2">
    <source>
        <dbReference type="EMBL" id="EJK54118.1"/>
    </source>
</evidence>
<protein>
    <submittedName>
        <fullName evidence="2">Uncharacterized protein</fullName>
    </submittedName>
</protein>
<dbReference type="AlphaFoldDB" id="K0RK66"/>